<evidence type="ECO:0000313" key="3">
    <source>
        <dbReference type="EMBL" id="AVP97446.1"/>
    </source>
</evidence>
<reference evidence="3 4" key="2">
    <citation type="submission" date="2018-03" db="EMBL/GenBank/DDBJ databases">
        <authorList>
            <person name="Keele B.F."/>
        </authorList>
    </citation>
    <scope>NUCLEOTIDE SEQUENCE [LARGE SCALE GENOMIC DNA]</scope>
    <source>
        <strain evidence="3 4">D13</strain>
    </source>
</reference>
<name>A0A2P1PRG9_9GAMM</name>
<dbReference type="EMBL" id="CP027860">
    <property type="protein sequence ID" value="AVP97446.1"/>
    <property type="molecule type" value="Genomic_DNA"/>
</dbReference>
<dbReference type="InterPro" id="IPR005804">
    <property type="entry name" value="FA_desaturase_dom"/>
</dbReference>
<proteinExistence type="predicted"/>
<dbReference type="AlphaFoldDB" id="A0A2P1PRG9"/>
<dbReference type="KEGG" id="xba:C7S18_09660"/>
<protein>
    <submittedName>
        <fullName evidence="3">Acyl-CoA desaturase</fullName>
    </submittedName>
</protein>
<dbReference type="Proteomes" id="UP000241074">
    <property type="component" value="Chromosome"/>
</dbReference>
<dbReference type="OrthoDB" id="104711at2"/>
<dbReference type="GO" id="GO:0016020">
    <property type="term" value="C:membrane"/>
    <property type="evidence" value="ECO:0007669"/>
    <property type="project" value="TreeGrafter"/>
</dbReference>
<keyword evidence="4" id="KW-1185">Reference proteome</keyword>
<dbReference type="PANTHER" id="PTHR19353:SF84">
    <property type="entry name" value="ACYL-COA DELTA-9-DESATURASE, DESB"/>
    <property type="match status" value="1"/>
</dbReference>
<sequence length="388" mass="45280">MDPTLHFDRRIRPGAHPVTTTPSKTIREAHLSNEQLTAFAAELDQLRAEQVSTYGDRDAKHIRRMQRRAQGSAIVGRSLLMFGWDPISWVLGVIALAHAKILENMEIGHNVMHGQYDWMNDPTLNSRTYDWDIVCDKEHWKHSHNVEHHDHTNILGRDHDYGYGMLRLTAEQRWNPATLLQPVWYALLALYFQWGVAVHDVKFGRFLLGRMSRAELRQRSMPFFRKAGRQLFKDYVFFPLLAFWQWPRVLLGNLVANGIRNLWTNAIIFCGHFTEDARVFTRAEAKGETRGHWYLRQIRGSSNLEGSRWFHVMTGHLSHQIEHHLFPDIPALRYPEVAPRVREICSRYGVHYNTGGFWRQYATVLKRIVVHAWPTRPARRNGPESVAV</sequence>
<dbReference type="GO" id="GO:0006629">
    <property type="term" value="P:lipid metabolic process"/>
    <property type="evidence" value="ECO:0007669"/>
    <property type="project" value="InterPro"/>
</dbReference>
<feature type="transmembrane region" description="Helical" evidence="1">
    <location>
        <begin position="74"/>
        <end position="97"/>
    </location>
</feature>
<keyword evidence="1" id="KW-0472">Membrane</keyword>
<organism evidence="3 4">
    <name type="scientific">Ahniella affigens</name>
    <dbReference type="NCBI Taxonomy" id="2021234"/>
    <lineage>
        <taxon>Bacteria</taxon>
        <taxon>Pseudomonadati</taxon>
        <taxon>Pseudomonadota</taxon>
        <taxon>Gammaproteobacteria</taxon>
        <taxon>Lysobacterales</taxon>
        <taxon>Rhodanobacteraceae</taxon>
        <taxon>Ahniella</taxon>
    </lineage>
</organism>
<gene>
    <name evidence="3" type="ORF">C7S18_09660</name>
</gene>
<dbReference type="CDD" id="cd03506">
    <property type="entry name" value="Delta6-FADS-like"/>
    <property type="match status" value="1"/>
</dbReference>
<keyword evidence="1" id="KW-1133">Transmembrane helix</keyword>
<dbReference type="Pfam" id="PF00487">
    <property type="entry name" value="FA_desaturase"/>
    <property type="match status" value="1"/>
</dbReference>
<evidence type="ECO:0000313" key="4">
    <source>
        <dbReference type="Proteomes" id="UP000241074"/>
    </source>
</evidence>
<keyword evidence="1" id="KW-0812">Transmembrane</keyword>
<dbReference type="PANTHER" id="PTHR19353">
    <property type="entry name" value="FATTY ACID DESATURASE 2"/>
    <property type="match status" value="1"/>
</dbReference>
<evidence type="ECO:0000256" key="1">
    <source>
        <dbReference type="SAM" id="Phobius"/>
    </source>
</evidence>
<dbReference type="InterPro" id="IPR012171">
    <property type="entry name" value="Fatty_acid_desaturase"/>
</dbReference>
<accession>A0A2P1PRG9</accession>
<feature type="domain" description="Fatty acid desaturase" evidence="2">
    <location>
        <begin position="88"/>
        <end position="354"/>
    </location>
</feature>
<evidence type="ECO:0000259" key="2">
    <source>
        <dbReference type="Pfam" id="PF00487"/>
    </source>
</evidence>
<dbReference type="GO" id="GO:0016717">
    <property type="term" value="F:oxidoreductase activity, acting on paired donors, with oxidation of a pair of donors resulting in the reduction of molecular oxygen to two molecules of water"/>
    <property type="evidence" value="ECO:0007669"/>
    <property type="project" value="TreeGrafter"/>
</dbReference>
<reference evidence="3 4" key="1">
    <citation type="submission" date="2018-03" db="EMBL/GenBank/DDBJ databases">
        <title>Ahniella affigens gen. nov., sp. nov., a gammaproteobacterium isolated from sandy soil near a stream.</title>
        <authorList>
            <person name="Ko Y."/>
            <person name="Kim J.-H."/>
        </authorList>
    </citation>
    <scope>NUCLEOTIDE SEQUENCE [LARGE SCALE GENOMIC DNA]</scope>
    <source>
        <strain evidence="3 4">D13</strain>
    </source>
</reference>